<feature type="domain" description="Aspartate/glutamate/uridylate kinase" evidence="5">
    <location>
        <begin position="1"/>
        <end position="283"/>
    </location>
</feature>
<dbReference type="EMBL" id="JAUOPU010000007">
    <property type="protein sequence ID" value="MDO6542690.1"/>
    <property type="molecule type" value="Genomic_DNA"/>
</dbReference>
<dbReference type="NCBIfam" id="NF009008">
    <property type="entry name" value="PRK12354.1"/>
    <property type="match status" value="1"/>
</dbReference>
<evidence type="ECO:0000259" key="5">
    <source>
        <dbReference type="Pfam" id="PF00696"/>
    </source>
</evidence>
<dbReference type="FunFam" id="3.40.1160.10:FF:000007">
    <property type="entry name" value="Carbamate kinase"/>
    <property type="match status" value="1"/>
</dbReference>
<organism evidence="6 9">
    <name type="scientific">Photobacterium sanguinicancri</name>
    <dbReference type="NCBI Taxonomy" id="875932"/>
    <lineage>
        <taxon>Bacteria</taxon>
        <taxon>Pseudomonadati</taxon>
        <taxon>Pseudomonadota</taxon>
        <taxon>Gammaproteobacteria</taxon>
        <taxon>Vibrionales</taxon>
        <taxon>Vibrionaceae</taxon>
        <taxon>Photobacterium</taxon>
    </lineage>
</organism>
<comment type="similarity">
    <text evidence="1 4">Belongs to the carbamate kinase family.</text>
</comment>
<dbReference type="Gene3D" id="3.40.1160.10">
    <property type="entry name" value="Acetylglutamate kinase-like"/>
    <property type="match status" value="1"/>
</dbReference>
<dbReference type="GO" id="GO:0005829">
    <property type="term" value="C:cytosol"/>
    <property type="evidence" value="ECO:0007669"/>
    <property type="project" value="TreeGrafter"/>
</dbReference>
<evidence type="ECO:0000256" key="3">
    <source>
        <dbReference type="ARBA" id="ARBA00022777"/>
    </source>
</evidence>
<evidence type="ECO:0000256" key="2">
    <source>
        <dbReference type="ARBA" id="ARBA00022679"/>
    </source>
</evidence>
<dbReference type="GO" id="GO:0019546">
    <property type="term" value="P:L-arginine deiminase pathway"/>
    <property type="evidence" value="ECO:0007669"/>
    <property type="project" value="TreeGrafter"/>
</dbReference>
<dbReference type="EMBL" id="NOIF01000379">
    <property type="protein sequence ID" value="OZS41367.1"/>
    <property type="molecule type" value="Genomic_DNA"/>
</dbReference>
<dbReference type="AlphaFoldDB" id="A0AAW7Y3U1"/>
<gene>
    <name evidence="7" type="ORF">ASV53_24125</name>
    <name evidence="6" type="ORF">Q4568_09100</name>
</gene>
<evidence type="ECO:0000313" key="8">
    <source>
        <dbReference type="Proteomes" id="UP000215999"/>
    </source>
</evidence>
<dbReference type="InterPro" id="IPR003964">
    <property type="entry name" value="Carb_kinase"/>
</dbReference>
<reference evidence="7" key="2">
    <citation type="submission" date="2017-07" db="EMBL/GenBank/DDBJ databases">
        <authorList>
            <person name="Gomez-Gil B."/>
            <person name="Enciso-Ibarra K."/>
        </authorList>
    </citation>
    <scope>NUCLEOTIDE SEQUENCE</scope>
    <source>
        <strain evidence="7">CAIM 1827</strain>
    </source>
</reference>
<keyword evidence="8" id="KW-1185">Reference proteome</keyword>
<dbReference type="Pfam" id="PF00696">
    <property type="entry name" value="AA_kinase"/>
    <property type="match status" value="1"/>
</dbReference>
<dbReference type="SUPFAM" id="SSF53633">
    <property type="entry name" value="Carbamate kinase-like"/>
    <property type="match status" value="1"/>
</dbReference>
<evidence type="ECO:0000256" key="1">
    <source>
        <dbReference type="ARBA" id="ARBA00011066"/>
    </source>
</evidence>
<dbReference type="InterPro" id="IPR001048">
    <property type="entry name" value="Asp/Glu/Uridylate_kinase"/>
</dbReference>
<comment type="caution">
    <text evidence="6">The sequence shown here is derived from an EMBL/GenBank/DDBJ whole genome shotgun (WGS) entry which is preliminary data.</text>
</comment>
<protein>
    <recommendedName>
        <fullName evidence="4">Carbamate kinase</fullName>
    </recommendedName>
</protein>
<dbReference type="GO" id="GO:0008804">
    <property type="term" value="F:carbamate kinase activity"/>
    <property type="evidence" value="ECO:0007669"/>
    <property type="project" value="InterPro"/>
</dbReference>
<evidence type="ECO:0000313" key="6">
    <source>
        <dbReference type="EMBL" id="MDO6542690.1"/>
    </source>
</evidence>
<dbReference type="PRINTS" id="PR01469">
    <property type="entry name" value="CARBMTKINASE"/>
</dbReference>
<dbReference type="Proteomes" id="UP000215999">
    <property type="component" value="Unassembled WGS sequence"/>
</dbReference>
<keyword evidence="3 4" id="KW-0418">Kinase</keyword>
<dbReference type="PANTHER" id="PTHR30409">
    <property type="entry name" value="CARBAMATE KINASE"/>
    <property type="match status" value="1"/>
</dbReference>
<dbReference type="RefSeq" id="WP_062689388.1">
    <property type="nucleotide sequence ID" value="NZ_AP024851.1"/>
</dbReference>
<reference evidence="6" key="3">
    <citation type="submission" date="2023-07" db="EMBL/GenBank/DDBJ databases">
        <title>Genome content predicts the carbon catabolic preferences of heterotrophic bacteria.</title>
        <authorList>
            <person name="Gralka M."/>
        </authorList>
    </citation>
    <scope>NUCLEOTIDE SEQUENCE</scope>
    <source>
        <strain evidence="6">G2M05</strain>
    </source>
</reference>
<proteinExistence type="inferred from homology"/>
<reference evidence="7 8" key="1">
    <citation type="journal article" date="2016" name="Antonie Van Leeuwenhoek">
        <title>Photobacterium sanguinicancri sp. nov. isolated from marine animals.</title>
        <authorList>
            <person name="Gomez-Gil B."/>
            <person name="Roque A."/>
            <person name="Rotllant G."/>
            <person name="Romalde J.L."/>
            <person name="Doce A."/>
            <person name="Eggermont M."/>
            <person name="Defoirdt T."/>
        </authorList>
    </citation>
    <scope>NUCLEOTIDE SEQUENCE [LARGE SCALE GENOMIC DNA]</scope>
    <source>
        <strain evidence="7 8">CAIM 1827</strain>
    </source>
</reference>
<name>A0AAW7Y3U1_9GAMM</name>
<evidence type="ECO:0000313" key="7">
    <source>
        <dbReference type="EMBL" id="OZS41367.1"/>
    </source>
</evidence>
<evidence type="ECO:0000313" key="9">
    <source>
        <dbReference type="Proteomes" id="UP001170624"/>
    </source>
</evidence>
<dbReference type="PANTHER" id="PTHR30409:SF1">
    <property type="entry name" value="CARBAMATE KINASE-RELATED"/>
    <property type="match status" value="1"/>
</dbReference>
<evidence type="ECO:0000256" key="4">
    <source>
        <dbReference type="PIRNR" id="PIRNR000723"/>
    </source>
</evidence>
<dbReference type="CDD" id="cd04235">
    <property type="entry name" value="AAK_CK"/>
    <property type="match status" value="1"/>
</dbReference>
<dbReference type="PIRSF" id="PIRSF000723">
    <property type="entry name" value="Carbamate_kin"/>
    <property type="match status" value="1"/>
</dbReference>
<dbReference type="Proteomes" id="UP001170624">
    <property type="component" value="Unassembled WGS sequence"/>
</dbReference>
<dbReference type="InterPro" id="IPR036393">
    <property type="entry name" value="AceGlu_kinase-like_sf"/>
</dbReference>
<keyword evidence="2 4" id="KW-0808">Transferase</keyword>
<sequence>MRIVLALGGNALLARGQALTAENQRENIKKAAASIAAVAKEHEIVVVHGNGPQVGLLMEQNSAYQEYSPETTPYPMDVLGSQTCGMVGYMLQQELRNVDRDLAIATLVTQTEVSKEDPAFANPTKFVGPVYTEERAKEIMASSDMMFKADGDYFRRVVPSPKPKDIVELQQVETLLQAKNLVIACGGGGVPVCFDDNRVGTGVECVIDKDLTAELLAEKINADLFIILTDGSVYRNFGKEDQAEMKQATPAGLAEFNFPAGSMGPKIDAVCQFVNSGRGNAAIGSLFDLDRITRNEAGTLITQGEGIVYYS</sequence>
<accession>A0AAW7Y3U1</accession>